<reference evidence="3 4" key="2">
    <citation type="journal article" date="2018" name="Int. J. Syst. Evol. Microbiol.">
        <title>Marinobacterium aestuarii sp. nov., a benzene-degrading marine bacterium isolated from estuary sediment.</title>
        <authorList>
            <person name="Bae S.S."/>
            <person name="Jung J."/>
            <person name="Chung D."/>
            <person name="Baek K."/>
        </authorList>
    </citation>
    <scope>NUCLEOTIDE SEQUENCE [LARGE SCALE GENOMIC DNA]</scope>
    <source>
        <strain evidence="3 4">ST58-10</strain>
    </source>
</reference>
<dbReference type="Pfam" id="PF03787">
    <property type="entry name" value="RAMPs"/>
    <property type="match status" value="1"/>
</dbReference>
<feature type="domain" description="CRISPR type III-associated protein" evidence="2">
    <location>
        <begin position="9"/>
        <end position="284"/>
    </location>
</feature>
<keyword evidence="1" id="KW-0051">Antiviral defense</keyword>
<dbReference type="STRING" id="1821621.A8C75_06745"/>
<keyword evidence="4" id="KW-1185">Reference proteome</keyword>
<evidence type="ECO:0000313" key="3">
    <source>
        <dbReference type="EMBL" id="ANG62218.1"/>
    </source>
</evidence>
<dbReference type="NCBIfam" id="TIGR02580">
    <property type="entry name" value="cas_RAMP_Cmr4"/>
    <property type="match status" value="1"/>
</dbReference>
<dbReference type="InterPro" id="IPR005537">
    <property type="entry name" value="RAMP_III_fam"/>
</dbReference>
<dbReference type="PANTHER" id="PTHR36700">
    <property type="entry name" value="CRISPR SYSTEM CMR SUBUNIT CMR4"/>
    <property type="match status" value="1"/>
</dbReference>
<gene>
    <name evidence="3" type="ORF">A8C75_06745</name>
</gene>
<name>A0A1A9EX27_9GAMM</name>
<sequence>MRNNQLFGLRAETSIHAGTGESDGNIDLPIMREQHSGWPVVFGSAVKGALRAAAEQALQHDTETLLTLFGPDTQNASDHAGALMISDARLLALPVRSLTSQYRLVTCPELIKRLARDAERLGFSTLELGALHEPDDENILTAQDEKHDYLFLEEYAYQRQTADLGLLISVLAELSGLDERDITAKLAVVSNDSFAHLCQSAIPVQAHIAIDNDTKTVARGALWHEESLPPDTLLYIGINAAKSRRESSPMTAQDVMTALTDQVFGQFPYLQLGGNETTGMGWCKINAFSKG</sequence>
<accession>A0A1A9EX27</accession>
<dbReference type="AlphaFoldDB" id="A0A1A9EX27"/>
<reference evidence="4" key="1">
    <citation type="submission" date="2016-05" db="EMBL/GenBank/DDBJ databases">
        <authorList>
            <person name="Baek K."/>
            <person name="Yang S.-J."/>
        </authorList>
    </citation>
    <scope>NUCLEOTIDE SEQUENCE [LARGE SCALE GENOMIC DNA]</scope>
    <source>
        <strain evidence="4">ST58-10</strain>
    </source>
</reference>
<dbReference type="Proteomes" id="UP000078070">
    <property type="component" value="Chromosome"/>
</dbReference>
<organism evidence="3 4">
    <name type="scientific">Marinobacterium aestuarii</name>
    <dbReference type="NCBI Taxonomy" id="1821621"/>
    <lineage>
        <taxon>Bacteria</taxon>
        <taxon>Pseudomonadati</taxon>
        <taxon>Pseudomonadota</taxon>
        <taxon>Gammaproteobacteria</taxon>
        <taxon>Oceanospirillales</taxon>
        <taxon>Oceanospirillaceae</taxon>
        <taxon>Marinobacterium</taxon>
    </lineage>
</organism>
<proteinExistence type="predicted"/>
<evidence type="ECO:0000313" key="4">
    <source>
        <dbReference type="Proteomes" id="UP000078070"/>
    </source>
</evidence>
<evidence type="ECO:0000259" key="2">
    <source>
        <dbReference type="Pfam" id="PF03787"/>
    </source>
</evidence>
<evidence type="ECO:0000256" key="1">
    <source>
        <dbReference type="ARBA" id="ARBA00023118"/>
    </source>
</evidence>
<protein>
    <submittedName>
        <fullName evidence="3">Type III-B CRISPR module RAMP protein Cmr4</fullName>
    </submittedName>
</protein>
<dbReference type="RefSeq" id="WP_067379786.1">
    <property type="nucleotide sequence ID" value="NZ_CP015839.1"/>
</dbReference>
<dbReference type="EMBL" id="CP015839">
    <property type="protein sequence ID" value="ANG62218.1"/>
    <property type="molecule type" value="Genomic_DNA"/>
</dbReference>
<dbReference type="KEGG" id="mars:A8C75_06745"/>
<dbReference type="OrthoDB" id="9789361at2"/>
<dbReference type="PANTHER" id="PTHR36700:SF1">
    <property type="entry name" value="CRISPR SYSTEM CMR SUBUNIT CMR4"/>
    <property type="match status" value="1"/>
</dbReference>
<dbReference type="GO" id="GO:0051607">
    <property type="term" value="P:defense response to virus"/>
    <property type="evidence" value="ECO:0007669"/>
    <property type="project" value="UniProtKB-KW"/>
</dbReference>
<dbReference type="InterPro" id="IPR013410">
    <property type="entry name" value="CRISPR-assoc_RAMP_Cmr4"/>
</dbReference>